<sequence length="381" mass="40757">MRTDRGTARRLLRHPRVELALKAALAATVAWVLARQVPGAQEYAFYAPFGAVATTYSAVVRSVAETVRTVAAILLGGAVGVLAAAVLGHGVAAIALVVGLGMLLAGVPWFGDARSYVPVAGMFVLLVGQGEELGYVAAYAGLFLLGAACTVAVSTVRPALPLERTDRALDALREACVEHLRSLAAAVDPRADDDVELPDRDALSGPLNRARTQVDELRQAARVNRRARRRAQDVARRTDDFRALQQAVLLVDDLQAMVEDEPWGLHVAHLPEELRTPTADALRELAATTAEAATRDVEPGRRRSADRATAALVAALHRYGEHGGSDAVTLVVSAVVTSLRRSLSALTPWDRIQLSTSPAEALEPEDEGEDERADEDDRTVR</sequence>
<feature type="transmembrane region" description="Helical" evidence="2">
    <location>
        <begin position="133"/>
        <end position="156"/>
    </location>
</feature>
<accession>A0ABR8QHK9</accession>
<protein>
    <recommendedName>
        <fullName evidence="5">FUSC family protein</fullName>
    </recommendedName>
</protein>
<feature type="compositionally biased region" description="Acidic residues" evidence="1">
    <location>
        <begin position="362"/>
        <end position="381"/>
    </location>
</feature>
<reference evidence="3 4" key="1">
    <citation type="submission" date="2020-08" db="EMBL/GenBank/DDBJ databases">
        <title>A Genomic Blueprint of the Chicken Gut Microbiome.</title>
        <authorList>
            <person name="Gilroy R."/>
            <person name="Ravi A."/>
            <person name="Getino M."/>
            <person name="Pursley I."/>
            <person name="Horton D.L."/>
            <person name="Alikhan N.-F."/>
            <person name="Baker D."/>
            <person name="Gharbi K."/>
            <person name="Hall N."/>
            <person name="Watson M."/>
            <person name="Adriaenssens E.M."/>
            <person name="Foster-Nyarko E."/>
            <person name="Jarju S."/>
            <person name="Secka A."/>
            <person name="Antonio M."/>
            <person name="Oren A."/>
            <person name="Chaudhuri R."/>
            <person name="La Ragione R.M."/>
            <person name="Hildebrand F."/>
            <person name="Pallen M.J."/>
        </authorList>
    </citation>
    <scope>NUCLEOTIDE SEQUENCE [LARGE SCALE GENOMIC DNA]</scope>
    <source>
        <strain evidence="3 4">Sa3CUA2</strain>
    </source>
</reference>
<feature type="transmembrane region" description="Helical" evidence="2">
    <location>
        <begin position="72"/>
        <end position="105"/>
    </location>
</feature>
<evidence type="ECO:0000256" key="1">
    <source>
        <dbReference type="SAM" id="MobiDB-lite"/>
    </source>
</evidence>
<evidence type="ECO:0008006" key="5">
    <source>
        <dbReference type="Google" id="ProtNLM"/>
    </source>
</evidence>
<dbReference type="EMBL" id="JACSQV010000017">
    <property type="protein sequence ID" value="MBD7919924.1"/>
    <property type="molecule type" value="Genomic_DNA"/>
</dbReference>
<comment type="caution">
    <text evidence="3">The sequence shown here is derived from an EMBL/GenBank/DDBJ whole genome shotgun (WGS) entry which is preliminary data.</text>
</comment>
<proteinExistence type="predicted"/>
<keyword evidence="2" id="KW-1133">Transmembrane helix</keyword>
<dbReference type="RefSeq" id="WP_191784571.1">
    <property type="nucleotide sequence ID" value="NZ_JACSQV010000017.1"/>
</dbReference>
<evidence type="ECO:0000256" key="2">
    <source>
        <dbReference type="SAM" id="Phobius"/>
    </source>
</evidence>
<keyword evidence="4" id="KW-1185">Reference proteome</keyword>
<name>A0ABR8QHK9_9CELL</name>
<dbReference type="Proteomes" id="UP000604241">
    <property type="component" value="Unassembled WGS sequence"/>
</dbReference>
<evidence type="ECO:0000313" key="3">
    <source>
        <dbReference type="EMBL" id="MBD7919924.1"/>
    </source>
</evidence>
<feature type="region of interest" description="Disordered" evidence="1">
    <location>
        <begin position="353"/>
        <end position="381"/>
    </location>
</feature>
<keyword evidence="2" id="KW-0472">Membrane</keyword>
<keyword evidence="2" id="KW-0812">Transmembrane</keyword>
<evidence type="ECO:0000313" key="4">
    <source>
        <dbReference type="Proteomes" id="UP000604241"/>
    </source>
</evidence>
<organism evidence="3 4">
    <name type="scientific">Cellulomonas avistercoris</name>
    <dbReference type="NCBI Taxonomy" id="2762242"/>
    <lineage>
        <taxon>Bacteria</taxon>
        <taxon>Bacillati</taxon>
        <taxon>Actinomycetota</taxon>
        <taxon>Actinomycetes</taxon>
        <taxon>Micrococcales</taxon>
        <taxon>Cellulomonadaceae</taxon>
        <taxon>Cellulomonas</taxon>
    </lineage>
</organism>
<gene>
    <name evidence="3" type="ORF">H9657_16755</name>
</gene>